<dbReference type="AlphaFoldDB" id="A0AAV5RQG8"/>
<feature type="domain" description="GATA-type" evidence="3">
    <location>
        <begin position="516"/>
        <end position="554"/>
    </location>
</feature>
<feature type="compositionally biased region" description="Basic residues" evidence="2">
    <location>
        <begin position="368"/>
        <end position="378"/>
    </location>
</feature>
<gene>
    <name evidence="4" type="ORF">DAKH74_003920</name>
</gene>
<keyword evidence="1" id="KW-0479">Metal-binding</keyword>
<feature type="region of interest" description="Disordered" evidence="2">
    <location>
        <begin position="1"/>
        <end position="99"/>
    </location>
</feature>
<evidence type="ECO:0000259" key="3">
    <source>
        <dbReference type="PROSITE" id="PS50114"/>
    </source>
</evidence>
<feature type="compositionally biased region" description="Low complexity" evidence="2">
    <location>
        <begin position="490"/>
        <end position="499"/>
    </location>
</feature>
<organism evidence="4 5">
    <name type="scientific">Maudiozyma humilis</name>
    <name type="common">Sour dough yeast</name>
    <name type="synonym">Kazachstania humilis</name>
    <dbReference type="NCBI Taxonomy" id="51915"/>
    <lineage>
        <taxon>Eukaryota</taxon>
        <taxon>Fungi</taxon>
        <taxon>Dikarya</taxon>
        <taxon>Ascomycota</taxon>
        <taxon>Saccharomycotina</taxon>
        <taxon>Saccharomycetes</taxon>
        <taxon>Saccharomycetales</taxon>
        <taxon>Saccharomycetaceae</taxon>
        <taxon>Maudiozyma</taxon>
    </lineage>
</organism>
<dbReference type="InterPro" id="IPR000679">
    <property type="entry name" value="Znf_GATA"/>
</dbReference>
<feature type="compositionally biased region" description="Basic residues" evidence="2">
    <location>
        <begin position="436"/>
        <end position="454"/>
    </location>
</feature>
<keyword evidence="1" id="KW-0862">Zinc</keyword>
<protein>
    <submittedName>
        <fullName evidence="4">DNA-binding transcription repressor</fullName>
    </submittedName>
</protein>
<dbReference type="SMART" id="SM00401">
    <property type="entry name" value="ZnF_GATA"/>
    <property type="match status" value="1"/>
</dbReference>
<evidence type="ECO:0000256" key="2">
    <source>
        <dbReference type="SAM" id="MobiDB-lite"/>
    </source>
</evidence>
<feature type="region of interest" description="Disordered" evidence="2">
    <location>
        <begin position="267"/>
        <end position="346"/>
    </location>
</feature>
<reference evidence="4 5" key="1">
    <citation type="journal article" date="2023" name="Elife">
        <title>Identification of key yeast species and microbe-microbe interactions impacting larval growth of Drosophila in the wild.</title>
        <authorList>
            <person name="Mure A."/>
            <person name="Sugiura Y."/>
            <person name="Maeda R."/>
            <person name="Honda K."/>
            <person name="Sakurai N."/>
            <person name="Takahashi Y."/>
            <person name="Watada M."/>
            <person name="Katoh T."/>
            <person name="Gotoh A."/>
            <person name="Gotoh Y."/>
            <person name="Taniguchi I."/>
            <person name="Nakamura K."/>
            <person name="Hayashi T."/>
            <person name="Katayama T."/>
            <person name="Uemura T."/>
            <person name="Hattori Y."/>
        </authorList>
    </citation>
    <scope>NUCLEOTIDE SEQUENCE [LARGE SCALE GENOMIC DNA]</scope>
    <source>
        <strain evidence="4 5">KH-74</strain>
    </source>
</reference>
<dbReference type="Gene3D" id="3.30.50.10">
    <property type="entry name" value="Erythroid Transcription Factor GATA-1, subunit A"/>
    <property type="match status" value="1"/>
</dbReference>
<dbReference type="PROSITE" id="PS50114">
    <property type="entry name" value="GATA_ZN_FINGER_2"/>
    <property type="match status" value="1"/>
</dbReference>
<dbReference type="InterPro" id="IPR013088">
    <property type="entry name" value="Znf_NHR/GATA"/>
</dbReference>
<evidence type="ECO:0000256" key="1">
    <source>
        <dbReference type="PROSITE-ProRule" id="PRU00094"/>
    </source>
</evidence>
<dbReference type="EMBL" id="BTGD01000001">
    <property type="protein sequence ID" value="GMM53776.1"/>
    <property type="molecule type" value="Genomic_DNA"/>
</dbReference>
<feature type="compositionally biased region" description="Basic residues" evidence="2">
    <location>
        <begin position="507"/>
        <end position="516"/>
    </location>
</feature>
<dbReference type="CDD" id="cd00202">
    <property type="entry name" value="ZnF_GATA"/>
    <property type="match status" value="1"/>
</dbReference>
<proteinExistence type="predicted"/>
<keyword evidence="4" id="KW-0238">DNA-binding</keyword>
<evidence type="ECO:0000313" key="5">
    <source>
        <dbReference type="Proteomes" id="UP001377567"/>
    </source>
</evidence>
<feature type="compositionally biased region" description="Polar residues" evidence="2">
    <location>
        <begin position="388"/>
        <end position="399"/>
    </location>
</feature>
<dbReference type="GO" id="GO:0043565">
    <property type="term" value="F:sequence-specific DNA binding"/>
    <property type="evidence" value="ECO:0007669"/>
    <property type="project" value="InterPro"/>
</dbReference>
<feature type="compositionally biased region" description="Basic and acidic residues" evidence="2">
    <location>
        <begin position="415"/>
        <end position="435"/>
    </location>
</feature>
<accession>A0AAV5RQG8</accession>
<dbReference type="SUPFAM" id="SSF57716">
    <property type="entry name" value="Glucocorticoid receptor-like (DNA-binding domain)"/>
    <property type="match status" value="1"/>
</dbReference>
<feature type="compositionally biased region" description="Low complexity" evidence="2">
    <location>
        <begin position="324"/>
        <end position="339"/>
    </location>
</feature>
<sequence>MSLSAPSTLILPPPSDSRASSAAREPSRTFFDDLLLPSVSHRVSKARTNRDNAASPHRPLLSMPGSPQRSLPHPFTHTNTTTGPLSLTAPASPHHYYPAGSKHPASTFLTPTSSPGSLGGSPHVHAHLNHFPVPNEQYGGNSNEDRRSLALLTQLNETLAQPNVATASPTSLPPLRHLQLLPDPRVQEHAHAYPDTSERTPHWHEALVAWCRRDAASSYAQIQRQAAPGAATRSGYTNLSAAIAADEQGHIPSVLEARDAFQQLADARGSGKGKGTHAPAAPVTPPMSPRRRRSTDSPVEEHHSPDTQFSPFVSEKLVQHVKGTPATTASTSTAAPTASSHKKSNSFKALQIKHLLDNRDVLSTTSKKVTKRGARKSRAPVSPRKFYTASTLASPSRSAAQALGPRGQGQLVMRLSRESSAHSSDSEGEGREHARARSPARARGRSASPVRRRSGAATPPTPKYHRFPVGSSPSSPARHGDITVTQGAIPPLSLSLSLPQPLPQKAPKSRAGHGHGHAHRVCVSCHSSDSPCWRPSWSARKQDQLCNSCGLRYKKTHTRCLNDACRKIPTKGELNMMRANGVVRGAVPGLDGEREGYRCLFCNTITETAV</sequence>
<dbReference type="Proteomes" id="UP001377567">
    <property type="component" value="Unassembled WGS sequence"/>
</dbReference>
<feature type="compositionally biased region" description="Polar residues" evidence="2">
    <location>
        <begin position="76"/>
        <end position="85"/>
    </location>
</feature>
<evidence type="ECO:0000313" key="4">
    <source>
        <dbReference type="EMBL" id="GMM53776.1"/>
    </source>
</evidence>
<keyword evidence="1" id="KW-0863">Zinc-finger</keyword>
<feature type="region of interest" description="Disordered" evidence="2">
    <location>
        <begin position="363"/>
        <end position="516"/>
    </location>
</feature>
<dbReference type="GO" id="GO:0008270">
    <property type="term" value="F:zinc ion binding"/>
    <property type="evidence" value="ECO:0007669"/>
    <property type="project" value="UniProtKB-KW"/>
</dbReference>
<keyword evidence="5" id="KW-1185">Reference proteome</keyword>
<name>A0AAV5RQG8_MAUHU</name>
<dbReference type="GO" id="GO:0006355">
    <property type="term" value="P:regulation of DNA-templated transcription"/>
    <property type="evidence" value="ECO:0007669"/>
    <property type="project" value="InterPro"/>
</dbReference>
<dbReference type="Pfam" id="PF00320">
    <property type="entry name" value="GATA"/>
    <property type="match status" value="1"/>
</dbReference>
<comment type="caution">
    <text evidence="4">The sequence shown here is derived from an EMBL/GenBank/DDBJ whole genome shotgun (WGS) entry which is preliminary data.</text>
</comment>